<keyword evidence="3" id="KW-0238">DNA-binding</keyword>
<evidence type="ECO:0000313" key="4">
    <source>
        <dbReference type="Proteomes" id="UP000010878"/>
    </source>
</evidence>
<dbReference type="CDD" id="cd22231">
    <property type="entry name" value="RHH_NikR_HicB-like"/>
    <property type="match status" value="1"/>
</dbReference>
<gene>
    <name evidence="3" type="ORF">Natoc_4369</name>
</gene>
<evidence type="ECO:0000259" key="2">
    <source>
        <dbReference type="Pfam" id="PF01402"/>
    </source>
</evidence>
<keyword evidence="4" id="KW-1185">Reference proteome</keyword>
<proteinExistence type="predicted"/>
<evidence type="ECO:0000313" key="3">
    <source>
        <dbReference type="EMBL" id="AGB39789.1"/>
    </source>
</evidence>
<keyword evidence="3" id="KW-0614">Plasmid</keyword>
<dbReference type="GO" id="GO:0006355">
    <property type="term" value="P:regulation of DNA-templated transcription"/>
    <property type="evidence" value="ECO:0007669"/>
    <property type="project" value="InterPro"/>
</dbReference>
<dbReference type="InterPro" id="IPR013321">
    <property type="entry name" value="Arc_rbn_hlx_hlx"/>
</dbReference>
<dbReference type="AlphaFoldDB" id="L0K607"/>
<feature type="coiled-coil region" evidence="1">
    <location>
        <begin position="40"/>
        <end position="88"/>
    </location>
</feature>
<reference evidence="3 4" key="1">
    <citation type="submission" date="2012-11" db="EMBL/GenBank/DDBJ databases">
        <title>FINISHED of Natronococcus occultus SP4, DSM 3396.</title>
        <authorList>
            <consortium name="DOE Joint Genome Institute"/>
            <person name="Eisen J."/>
            <person name="Huntemann M."/>
            <person name="Wei C.-L."/>
            <person name="Han J."/>
            <person name="Detter J.C."/>
            <person name="Han C."/>
            <person name="Tapia R."/>
            <person name="Chen A."/>
            <person name="Kyrpides N."/>
            <person name="Mavromatis K."/>
            <person name="Markowitz V."/>
            <person name="Szeto E."/>
            <person name="Ivanova N."/>
            <person name="Mikhailova N."/>
            <person name="Ovchinnikova G."/>
            <person name="Pagani I."/>
            <person name="Pati A."/>
            <person name="Goodwin L."/>
            <person name="Nordberg H.P."/>
            <person name="Cantor M.N."/>
            <person name="Hua S.X."/>
            <person name="Woyke T."/>
            <person name="Eisen J."/>
            <person name="Klenk H.-P."/>
            <person name="Klenk H.-P."/>
        </authorList>
    </citation>
    <scope>NUCLEOTIDE SEQUENCE [LARGE SCALE GENOMIC DNA]</scope>
    <source>
        <strain evidence="3 4">SP4</strain>
        <plasmid evidence="4">Plasmid 1</plasmid>
    </source>
</reference>
<dbReference type="Pfam" id="PF01402">
    <property type="entry name" value="RHH_1"/>
    <property type="match status" value="1"/>
</dbReference>
<dbReference type="GO" id="GO:0003677">
    <property type="term" value="F:DNA binding"/>
    <property type="evidence" value="ECO:0007669"/>
    <property type="project" value="UniProtKB-KW"/>
</dbReference>
<name>L0K607_9EURY</name>
<accession>L0K607</accession>
<protein>
    <submittedName>
        <fullName evidence="3">Putative transcriptional regulator with CopG/Arc/MetJ DNA-binding domain and metal-binding domain</fullName>
    </submittedName>
</protein>
<geneLocation type="plasmid" evidence="3">
    <name>1</name>
</geneLocation>
<dbReference type="SUPFAM" id="SSF47598">
    <property type="entry name" value="Ribbon-helix-helix"/>
    <property type="match status" value="1"/>
</dbReference>
<dbReference type="InterPro" id="IPR002145">
    <property type="entry name" value="CopG"/>
</dbReference>
<dbReference type="HOGENOM" id="CLU_164492_0_0_2"/>
<organism evidence="3 4">
    <name type="scientific">Natronococcus occultus SP4</name>
    <dbReference type="NCBI Taxonomy" id="694430"/>
    <lineage>
        <taxon>Archaea</taxon>
        <taxon>Methanobacteriati</taxon>
        <taxon>Methanobacteriota</taxon>
        <taxon>Stenosarchaea group</taxon>
        <taxon>Halobacteria</taxon>
        <taxon>Halobacteriales</taxon>
        <taxon>Natrialbaceae</taxon>
        <taxon>Natronococcus</taxon>
    </lineage>
</organism>
<dbReference type="Gene3D" id="1.10.1220.10">
    <property type="entry name" value="Met repressor-like"/>
    <property type="match status" value="1"/>
</dbReference>
<dbReference type="InterPro" id="IPR010985">
    <property type="entry name" value="Ribbon_hlx_hlx"/>
</dbReference>
<feature type="domain" description="Ribbon-helix-helix protein CopG" evidence="2">
    <location>
        <begin position="2"/>
        <end position="40"/>
    </location>
</feature>
<dbReference type="KEGG" id="nou:Natoc_4369"/>
<evidence type="ECO:0000256" key="1">
    <source>
        <dbReference type="SAM" id="Coils"/>
    </source>
</evidence>
<dbReference type="Proteomes" id="UP000010878">
    <property type="component" value="Plasmid 1"/>
</dbReference>
<keyword evidence="1" id="KW-0175">Coiled coil</keyword>
<sequence length="114" mass="13220">MKRVSVKLDESRVEELDSIAEDDGVSRSEVIRDLLDDALNTGDDERVQELEQRIHDLETELERVHREKRQILEQREEHQELVKAVQSEQSLAEKKAQAGALTRAKWWLTGMPSD</sequence>
<dbReference type="EMBL" id="CP003930">
    <property type="protein sequence ID" value="AGB39789.1"/>
    <property type="molecule type" value="Genomic_DNA"/>
</dbReference>